<keyword evidence="5" id="KW-1185">Reference proteome</keyword>
<protein>
    <recommendedName>
        <fullName evidence="3">FHA domain-containing protein</fullName>
    </recommendedName>
</protein>
<reference evidence="4 5" key="1">
    <citation type="submission" date="2018-11" db="EMBL/GenBank/DDBJ databases">
        <title>Sequencing the genomes of 1000 actinobacteria strains.</title>
        <authorList>
            <person name="Klenk H.-P."/>
        </authorList>
    </citation>
    <scope>NUCLEOTIDE SEQUENCE [LARGE SCALE GENOMIC DNA]</scope>
    <source>
        <strain evidence="4 5">DSM 44254</strain>
    </source>
</reference>
<name>A0A3N1D6D5_9ACTN</name>
<feature type="domain" description="FHA" evidence="3">
    <location>
        <begin position="259"/>
        <end position="315"/>
    </location>
</feature>
<dbReference type="EMBL" id="RJKE01000001">
    <property type="protein sequence ID" value="ROO89101.1"/>
    <property type="molecule type" value="Genomic_DNA"/>
</dbReference>
<dbReference type="InterPro" id="IPR008984">
    <property type="entry name" value="SMAD_FHA_dom_sf"/>
</dbReference>
<dbReference type="SUPFAM" id="SSF49879">
    <property type="entry name" value="SMAD/FHA domain"/>
    <property type="match status" value="1"/>
</dbReference>
<dbReference type="AlphaFoldDB" id="A0A3N1D6D5"/>
<evidence type="ECO:0000259" key="3">
    <source>
        <dbReference type="PROSITE" id="PS50006"/>
    </source>
</evidence>
<proteinExistence type="predicted"/>
<organism evidence="4 5">
    <name type="scientific">Actinocorallia herbida</name>
    <dbReference type="NCBI Taxonomy" id="58109"/>
    <lineage>
        <taxon>Bacteria</taxon>
        <taxon>Bacillati</taxon>
        <taxon>Actinomycetota</taxon>
        <taxon>Actinomycetes</taxon>
        <taxon>Streptosporangiales</taxon>
        <taxon>Thermomonosporaceae</taxon>
        <taxon>Actinocorallia</taxon>
    </lineage>
</organism>
<dbReference type="Proteomes" id="UP000272400">
    <property type="component" value="Unassembled WGS sequence"/>
</dbReference>
<gene>
    <name evidence="4" type="ORF">EDD29_6788</name>
</gene>
<dbReference type="RefSeq" id="WP_123668252.1">
    <property type="nucleotide sequence ID" value="NZ_RJKE01000001.1"/>
</dbReference>
<dbReference type="PROSITE" id="PS50006">
    <property type="entry name" value="FHA_DOMAIN"/>
    <property type="match status" value="1"/>
</dbReference>
<dbReference type="CDD" id="cd00060">
    <property type="entry name" value="FHA"/>
    <property type="match status" value="1"/>
</dbReference>
<evidence type="ECO:0000256" key="1">
    <source>
        <dbReference type="ARBA" id="ARBA00022553"/>
    </source>
</evidence>
<evidence type="ECO:0000313" key="5">
    <source>
        <dbReference type="Proteomes" id="UP000272400"/>
    </source>
</evidence>
<evidence type="ECO:0000313" key="4">
    <source>
        <dbReference type="EMBL" id="ROO89101.1"/>
    </source>
</evidence>
<evidence type="ECO:0000256" key="2">
    <source>
        <dbReference type="SAM" id="MobiDB-lite"/>
    </source>
</evidence>
<sequence length="389" mass="42989">MALDHLTLDIESADFIVDLSNVVRNTSLGRGAARLDRFDGLIEGLRRFARDTEVSVYAVADRALLHDRDLTPGERAALQEWAAAGLIEVRPVADDRILEIADLADRMIVTDDNYKEYHRAYPWLTGNRDRFLGPRPDPREPGAVTVRRRTIPEPPEWELSLSEENREIKDAGLRGKDAERLRRTLLGRRWECPEPGCPLFGRPRRGGQPLARFTRKGAVCPTHGGPLADRGRAPRRAQVKVLIEGTVVIRFTLEEGATTPVGRAPLGGGIPLASWLGAGALASMSRSHVELICAAEGVFVRDISSNGTNLRNGDTLTRLTPGRRHTFGPRQEVVLHESVALTLSGRRYFSGEDDEPPPTPPAHADPTMREGRDGRVTGTTRGGRRRGRR</sequence>
<keyword evidence="1" id="KW-0597">Phosphoprotein</keyword>
<accession>A0A3N1D6D5</accession>
<feature type="region of interest" description="Disordered" evidence="2">
    <location>
        <begin position="348"/>
        <end position="389"/>
    </location>
</feature>
<comment type="caution">
    <text evidence="4">The sequence shown here is derived from an EMBL/GenBank/DDBJ whole genome shotgun (WGS) entry which is preliminary data.</text>
</comment>
<dbReference type="OrthoDB" id="3971424at2"/>
<feature type="compositionally biased region" description="Basic and acidic residues" evidence="2">
    <location>
        <begin position="366"/>
        <end position="375"/>
    </location>
</feature>
<dbReference type="Gene3D" id="2.60.200.20">
    <property type="match status" value="1"/>
</dbReference>
<dbReference type="InterPro" id="IPR000253">
    <property type="entry name" value="FHA_dom"/>
</dbReference>